<sequence>MRARKNCCFLLAPFLSCLELLAVRNEVSPPEIKKQVLVVGEKHLWSKFAIETAGGYVAEILVKLWRCGLVVDAQLSDQEVWGLRPAFGWLRFIS</sequence>
<protein>
    <recommendedName>
        <fullName evidence="4">Secreted protein</fullName>
    </recommendedName>
</protein>
<reference evidence="2 3" key="1">
    <citation type="journal article" date="2021" name="Elife">
        <title>Chloroplast acquisition without the gene transfer in kleptoplastic sea slugs, Plakobranchus ocellatus.</title>
        <authorList>
            <person name="Maeda T."/>
            <person name="Takahashi S."/>
            <person name="Yoshida T."/>
            <person name="Shimamura S."/>
            <person name="Takaki Y."/>
            <person name="Nagai Y."/>
            <person name="Toyoda A."/>
            <person name="Suzuki Y."/>
            <person name="Arimoto A."/>
            <person name="Ishii H."/>
            <person name="Satoh N."/>
            <person name="Nishiyama T."/>
            <person name="Hasebe M."/>
            <person name="Maruyama T."/>
            <person name="Minagawa J."/>
            <person name="Obokata J."/>
            <person name="Shigenobu S."/>
        </authorList>
    </citation>
    <scope>NUCLEOTIDE SEQUENCE [LARGE SCALE GENOMIC DNA]</scope>
</reference>
<gene>
    <name evidence="2" type="ORF">ElyMa_000886000</name>
</gene>
<dbReference type="Proteomes" id="UP000762676">
    <property type="component" value="Unassembled WGS sequence"/>
</dbReference>
<keyword evidence="1" id="KW-0732">Signal</keyword>
<evidence type="ECO:0000313" key="3">
    <source>
        <dbReference type="Proteomes" id="UP000762676"/>
    </source>
</evidence>
<comment type="caution">
    <text evidence="2">The sequence shown here is derived from an EMBL/GenBank/DDBJ whole genome shotgun (WGS) entry which is preliminary data.</text>
</comment>
<proteinExistence type="predicted"/>
<organism evidence="2 3">
    <name type="scientific">Elysia marginata</name>
    <dbReference type="NCBI Taxonomy" id="1093978"/>
    <lineage>
        <taxon>Eukaryota</taxon>
        <taxon>Metazoa</taxon>
        <taxon>Spiralia</taxon>
        <taxon>Lophotrochozoa</taxon>
        <taxon>Mollusca</taxon>
        <taxon>Gastropoda</taxon>
        <taxon>Heterobranchia</taxon>
        <taxon>Euthyneura</taxon>
        <taxon>Panpulmonata</taxon>
        <taxon>Sacoglossa</taxon>
        <taxon>Placobranchoidea</taxon>
        <taxon>Plakobranchidae</taxon>
        <taxon>Elysia</taxon>
    </lineage>
</organism>
<keyword evidence="3" id="KW-1185">Reference proteome</keyword>
<feature type="chain" id="PRO_5043405461" description="Secreted protein" evidence="1">
    <location>
        <begin position="23"/>
        <end position="94"/>
    </location>
</feature>
<feature type="signal peptide" evidence="1">
    <location>
        <begin position="1"/>
        <end position="22"/>
    </location>
</feature>
<accession>A0AAV4H6J0</accession>
<evidence type="ECO:0000313" key="2">
    <source>
        <dbReference type="EMBL" id="GFR93189.1"/>
    </source>
</evidence>
<dbReference type="AlphaFoldDB" id="A0AAV4H6J0"/>
<evidence type="ECO:0008006" key="4">
    <source>
        <dbReference type="Google" id="ProtNLM"/>
    </source>
</evidence>
<evidence type="ECO:0000256" key="1">
    <source>
        <dbReference type="SAM" id="SignalP"/>
    </source>
</evidence>
<dbReference type="EMBL" id="BMAT01001832">
    <property type="protein sequence ID" value="GFR93189.1"/>
    <property type="molecule type" value="Genomic_DNA"/>
</dbReference>
<name>A0AAV4H6J0_9GAST</name>